<comment type="similarity">
    <text evidence="1">Belongs to the diacylglycerol acyltransferase family.</text>
</comment>
<dbReference type="InterPro" id="IPR007130">
    <property type="entry name" value="DAGAT"/>
</dbReference>
<protein>
    <submittedName>
        <fullName evidence="6">Acyltransferase-like protein At1g54570, chloroplastic isoform X1</fullName>
    </submittedName>
</protein>
<dbReference type="Proteomes" id="UP001515500">
    <property type="component" value="Chromosome 6"/>
</dbReference>
<sequence length="675" mass="75157">MVSIPLPTFPFLSQSHLQCQQTPVLKNPWSIGSHRARVRVRVGDGGFKGLEVLYEDGHGTVGISEFIDAMKDFEYLGEDEGGPLRWFCPANPGLPPIKDAPVLLFLPGVDGNGMGLLLHHKALGRVFEVRCLHVPIRNRTPFEVVHIELVKFVEAAVIVEHLIDGNKPIYLLGHSFGGCLALSVAARNPDANLVLILSNPATSFDRSNLQPFLPILSSSHHLSIIIPCLLSFNVVNLVKMALDGIDKEHHLLHKLTASVTNQSSPMDILKQLESMPRDTFSWKIQLLKSATRYANSHLHAVKAEVLILASCQDSILPSRDEAERLFEILLNCKVHYLHDSGHSLLLDPSVNLLTIIKGTGFYRHSREHNDVTDFMPPTMMELKALDNFNRFVSEITSPAMFSTLEDGKIVRGLSGIPNDGPVLLVGNHMLLGVESIPLVAQFLHEKRVVLRGIAHPVLFPKRTESSSQGPCSFTLAKVFGGVPVSFSNFYHLLSVKAFVLLYPGGAREALRRKGEEYKLIWPPQPEFVRVAARFGATIVPFGVVGEDDMGEVVLDYDDLMKMPVIKDVIKGFNQTISVKITGESRKQDVFIPCILPKIPGRYYFLFGKPITTKGKDILNNRNEANALYLHVKSVAENCISYLIEKREEDIYRSICQRTLHQVLKGSHQIIPSFEP</sequence>
<proteinExistence type="inferred from homology"/>
<dbReference type="GO" id="GO:0004144">
    <property type="term" value="F:diacylglycerol O-acyltransferase activity"/>
    <property type="evidence" value="ECO:0007669"/>
    <property type="project" value="UniProtKB-ARBA"/>
</dbReference>
<keyword evidence="5" id="KW-1185">Reference proteome</keyword>
<keyword evidence="2" id="KW-0808">Transferase</keyword>
<dbReference type="RefSeq" id="XP_039126771.1">
    <property type="nucleotide sequence ID" value="XM_039270837.1"/>
</dbReference>
<dbReference type="Pfam" id="PF12146">
    <property type="entry name" value="Hydrolase_4"/>
    <property type="match status" value="1"/>
</dbReference>
<evidence type="ECO:0000313" key="5">
    <source>
        <dbReference type="Proteomes" id="UP001515500"/>
    </source>
</evidence>
<evidence type="ECO:0000313" key="6">
    <source>
        <dbReference type="RefSeq" id="XP_039126771.1"/>
    </source>
</evidence>
<dbReference type="Gene3D" id="3.40.50.1820">
    <property type="entry name" value="alpha/beta hydrolase"/>
    <property type="match status" value="1"/>
</dbReference>
<dbReference type="GO" id="GO:0019432">
    <property type="term" value="P:triglyceride biosynthetic process"/>
    <property type="evidence" value="ECO:0007669"/>
    <property type="project" value="UniProtKB-ARBA"/>
</dbReference>
<feature type="domain" description="Serine aminopeptidase S33" evidence="4">
    <location>
        <begin position="163"/>
        <end position="348"/>
    </location>
</feature>
<dbReference type="GeneID" id="120262927"/>
<dbReference type="PANTHER" id="PTHR22753">
    <property type="entry name" value="TRANSMEMBRANE PROTEIN 68"/>
    <property type="match status" value="1"/>
</dbReference>
<dbReference type="PANTHER" id="PTHR22753:SF14">
    <property type="entry name" value="MONOACYLGLYCEROL_DIACYLGLYCEROL O-ACYLTRANSFERASE"/>
    <property type="match status" value="1"/>
</dbReference>
<dbReference type="SUPFAM" id="SSF53474">
    <property type="entry name" value="alpha/beta-Hydrolases"/>
    <property type="match status" value="1"/>
</dbReference>
<accession>A0AB40BHN6</accession>
<organism evidence="5 6">
    <name type="scientific">Dioscorea cayennensis subsp. rotundata</name>
    <name type="common">White Guinea yam</name>
    <name type="synonym">Dioscorea rotundata</name>
    <dbReference type="NCBI Taxonomy" id="55577"/>
    <lineage>
        <taxon>Eukaryota</taxon>
        <taxon>Viridiplantae</taxon>
        <taxon>Streptophyta</taxon>
        <taxon>Embryophyta</taxon>
        <taxon>Tracheophyta</taxon>
        <taxon>Spermatophyta</taxon>
        <taxon>Magnoliopsida</taxon>
        <taxon>Liliopsida</taxon>
        <taxon>Dioscoreales</taxon>
        <taxon>Dioscoreaceae</taxon>
        <taxon>Dioscorea</taxon>
    </lineage>
</organism>
<reference evidence="6" key="1">
    <citation type="submission" date="2025-08" db="UniProtKB">
        <authorList>
            <consortium name="RefSeq"/>
        </authorList>
    </citation>
    <scope>IDENTIFICATION</scope>
</reference>
<name>A0AB40BHN6_DIOCR</name>
<dbReference type="CDD" id="cd07987">
    <property type="entry name" value="LPLAT_MGAT-like"/>
    <property type="match status" value="1"/>
</dbReference>
<evidence type="ECO:0000256" key="1">
    <source>
        <dbReference type="ARBA" id="ARBA00005420"/>
    </source>
</evidence>
<dbReference type="GO" id="GO:0016020">
    <property type="term" value="C:membrane"/>
    <property type="evidence" value="ECO:0007669"/>
    <property type="project" value="TreeGrafter"/>
</dbReference>
<evidence type="ECO:0000259" key="4">
    <source>
        <dbReference type="Pfam" id="PF12146"/>
    </source>
</evidence>
<evidence type="ECO:0000256" key="2">
    <source>
        <dbReference type="ARBA" id="ARBA00022679"/>
    </source>
</evidence>
<dbReference type="AlphaFoldDB" id="A0AB40BHN6"/>
<dbReference type="InterPro" id="IPR029058">
    <property type="entry name" value="AB_hydrolase_fold"/>
</dbReference>
<keyword evidence="3" id="KW-0012">Acyltransferase</keyword>
<dbReference type="Pfam" id="PF03982">
    <property type="entry name" value="DAGAT"/>
    <property type="match status" value="1"/>
</dbReference>
<evidence type="ECO:0000256" key="3">
    <source>
        <dbReference type="ARBA" id="ARBA00023315"/>
    </source>
</evidence>
<dbReference type="InterPro" id="IPR022742">
    <property type="entry name" value="Hydrolase_4"/>
</dbReference>
<gene>
    <name evidence="6" type="primary">LOC120262927</name>
</gene>